<evidence type="ECO:0000256" key="3">
    <source>
        <dbReference type="ARBA" id="ARBA00023082"/>
    </source>
</evidence>
<dbReference type="GO" id="GO:0006352">
    <property type="term" value="P:DNA-templated transcription initiation"/>
    <property type="evidence" value="ECO:0007669"/>
    <property type="project" value="InterPro"/>
</dbReference>
<dbReference type="Gene3D" id="1.10.10.10">
    <property type="entry name" value="Winged helix-like DNA-binding domain superfamily/Winged helix DNA-binding domain"/>
    <property type="match status" value="1"/>
</dbReference>
<dbReference type="InterPro" id="IPR039425">
    <property type="entry name" value="RNA_pol_sigma-70-like"/>
</dbReference>
<dbReference type="InterPro" id="IPR013249">
    <property type="entry name" value="RNA_pol_sigma70_r4_t2"/>
</dbReference>
<sequence length="202" mass="22729">MAAKLPPSTESAHWNQILTSLGQQHDKQQFIALYEYFAPKVKAYLLRFTSVDAQAEELAQETLLQVWRKAHLYDASKAAASTWIFCLARNIWIDLQRSAKQRIEQNLDFYDDLSLLQEQQTVQESGGIDEPEAANLAQRSKQQIAELLRGLPALQAQLVYKSYLEGKSHSEIAADLEIPIGSVKSGLRLAFKKLQQSLGVSL</sequence>
<dbReference type="GO" id="GO:0003677">
    <property type="term" value="F:DNA binding"/>
    <property type="evidence" value="ECO:0007669"/>
    <property type="project" value="InterPro"/>
</dbReference>
<feature type="domain" description="RNA polymerase sigma factor 70 region 4 type 2" evidence="6">
    <location>
        <begin position="142"/>
        <end position="194"/>
    </location>
</feature>
<evidence type="ECO:0000313" key="8">
    <source>
        <dbReference type="Proteomes" id="UP000191418"/>
    </source>
</evidence>
<name>A0A1V4T166_9GAMM</name>
<dbReference type="NCBIfam" id="TIGR02937">
    <property type="entry name" value="sigma70-ECF"/>
    <property type="match status" value="1"/>
</dbReference>
<evidence type="ECO:0000256" key="4">
    <source>
        <dbReference type="ARBA" id="ARBA00023163"/>
    </source>
</evidence>
<dbReference type="GO" id="GO:0016987">
    <property type="term" value="F:sigma factor activity"/>
    <property type="evidence" value="ECO:0007669"/>
    <property type="project" value="UniProtKB-KW"/>
</dbReference>
<keyword evidence="8" id="KW-1185">Reference proteome</keyword>
<feature type="domain" description="RNA polymerase sigma-70 region 2" evidence="5">
    <location>
        <begin position="33"/>
        <end position="100"/>
    </location>
</feature>
<dbReference type="EMBL" id="MTSM01000028">
    <property type="protein sequence ID" value="OPX54342.1"/>
    <property type="molecule type" value="Genomic_DNA"/>
</dbReference>
<dbReference type="InterPro" id="IPR013325">
    <property type="entry name" value="RNA_pol_sigma_r2"/>
</dbReference>
<keyword evidence="2" id="KW-0805">Transcription regulation</keyword>
<accession>A0A1V4T166</accession>
<comment type="similarity">
    <text evidence="1">Belongs to the sigma-70 factor family. ECF subfamily.</text>
</comment>
<protein>
    <recommendedName>
        <fullName evidence="9">RNA polymerase sigma factor</fullName>
    </recommendedName>
</protein>
<dbReference type="SUPFAM" id="SSF88659">
    <property type="entry name" value="Sigma3 and sigma4 domains of RNA polymerase sigma factors"/>
    <property type="match status" value="1"/>
</dbReference>
<dbReference type="InterPro" id="IPR036388">
    <property type="entry name" value="WH-like_DNA-bd_sf"/>
</dbReference>
<evidence type="ECO:0000259" key="5">
    <source>
        <dbReference type="Pfam" id="PF04542"/>
    </source>
</evidence>
<evidence type="ECO:0008006" key="9">
    <source>
        <dbReference type="Google" id="ProtNLM"/>
    </source>
</evidence>
<dbReference type="InterPro" id="IPR007627">
    <property type="entry name" value="RNA_pol_sigma70_r2"/>
</dbReference>
<reference evidence="7 8" key="1">
    <citation type="submission" date="2017-01" db="EMBL/GenBank/DDBJ databases">
        <title>Genome Sequencing of a Marine Spirillum, Oceanospirillum multiglobuliferum ATCC 33336, from Japan.</title>
        <authorList>
            <person name="Carney J.G."/>
            <person name="Trachtenberg A.M."/>
            <person name="Rheaume B.A."/>
            <person name="Linnane J.D."/>
            <person name="Pitts N.L."/>
            <person name="Mykles D.L."/>
            <person name="Maclea K.S."/>
        </authorList>
    </citation>
    <scope>NUCLEOTIDE SEQUENCE [LARGE SCALE GENOMIC DNA]</scope>
    <source>
        <strain evidence="7 8">ATCC 33336</strain>
    </source>
</reference>
<evidence type="ECO:0000313" key="7">
    <source>
        <dbReference type="EMBL" id="OPX54342.1"/>
    </source>
</evidence>
<dbReference type="AlphaFoldDB" id="A0A1V4T166"/>
<dbReference type="Pfam" id="PF04542">
    <property type="entry name" value="Sigma70_r2"/>
    <property type="match status" value="1"/>
</dbReference>
<dbReference type="Proteomes" id="UP000191418">
    <property type="component" value="Unassembled WGS sequence"/>
</dbReference>
<proteinExistence type="inferred from homology"/>
<evidence type="ECO:0000256" key="2">
    <source>
        <dbReference type="ARBA" id="ARBA00023015"/>
    </source>
</evidence>
<dbReference type="InterPro" id="IPR013324">
    <property type="entry name" value="RNA_pol_sigma_r3/r4-like"/>
</dbReference>
<dbReference type="SUPFAM" id="SSF88946">
    <property type="entry name" value="Sigma2 domain of RNA polymerase sigma factors"/>
    <property type="match status" value="1"/>
</dbReference>
<dbReference type="PANTHER" id="PTHR43133">
    <property type="entry name" value="RNA POLYMERASE ECF-TYPE SIGMA FACTO"/>
    <property type="match status" value="1"/>
</dbReference>
<comment type="caution">
    <text evidence="7">The sequence shown here is derived from an EMBL/GenBank/DDBJ whole genome shotgun (WGS) entry which is preliminary data.</text>
</comment>
<dbReference type="STRING" id="64969.SAMN02745127_02969"/>
<dbReference type="Gene3D" id="1.10.1740.10">
    <property type="match status" value="1"/>
</dbReference>
<keyword evidence="4" id="KW-0804">Transcription</keyword>
<dbReference type="Pfam" id="PF08281">
    <property type="entry name" value="Sigma70_r4_2"/>
    <property type="match status" value="1"/>
</dbReference>
<dbReference type="CDD" id="cd06171">
    <property type="entry name" value="Sigma70_r4"/>
    <property type="match status" value="1"/>
</dbReference>
<dbReference type="PANTHER" id="PTHR43133:SF62">
    <property type="entry name" value="RNA POLYMERASE SIGMA FACTOR SIGZ"/>
    <property type="match status" value="1"/>
</dbReference>
<evidence type="ECO:0000256" key="1">
    <source>
        <dbReference type="ARBA" id="ARBA00010641"/>
    </source>
</evidence>
<evidence type="ECO:0000259" key="6">
    <source>
        <dbReference type="Pfam" id="PF08281"/>
    </source>
</evidence>
<keyword evidence="3" id="KW-0731">Sigma factor</keyword>
<dbReference type="InterPro" id="IPR014284">
    <property type="entry name" value="RNA_pol_sigma-70_dom"/>
</dbReference>
<gene>
    <name evidence="7" type="ORF">BTE48_14795</name>
</gene>
<organism evidence="7 8">
    <name type="scientific">Oceanospirillum multiglobuliferum</name>
    <dbReference type="NCBI Taxonomy" id="64969"/>
    <lineage>
        <taxon>Bacteria</taxon>
        <taxon>Pseudomonadati</taxon>
        <taxon>Pseudomonadota</taxon>
        <taxon>Gammaproteobacteria</taxon>
        <taxon>Oceanospirillales</taxon>
        <taxon>Oceanospirillaceae</taxon>
        <taxon>Oceanospirillum</taxon>
    </lineage>
</organism>